<dbReference type="SUPFAM" id="SSF52096">
    <property type="entry name" value="ClpP/crotonase"/>
    <property type="match status" value="1"/>
</dbReference>
<dbReference type="CDD" id="cd06558">
    <property type="entry name" value="crotonase-like"/>
    <property type="match status" value="1"/>
</dbReference>
<dbReference type="EMBL" id="BHXC01000007">
    <property type="protein sequence ID" value="GCB95328.1"/>
    <property type="molecule type" value="Genomic_DNA"/>
</dbReference>
<evidence type="ECO:0000256" key="1">
    <source>
        <dbReference type="ARBA" id="ARBA00005254"/>
    </source>
</evidence>
<sequence length="254" mass="27073">MTHDFKTLLVTHEGPVLRVRLNSPETGNAISGLILDELLTVLGALDDDTDIRVLVLSGEGDDFCLGGDRSEFPELLAEEAGGLALRALGNKARRVCDALATTDVVTIARLHGGVVGAGVGLALFCDLRAGADTCRFRFPELGLGVPPAWGGIMPRLLQEAGAARVRELILTARNFDAATAQELSILHTVVPEDELDAAVTRWTKPLVRRSPTALRTAKLMMNAYGNANRLADATLFDAELLSSALSGAHQARRD</sequence>
<comment type="similarity">
    <text evidence="1 2">Belongs to the enoyl-CoA hydratase/isomerase family.</text>
</comment>
<dbReference type="PROSITE" id="PS00166">
    <property type="entry name" value="ENOYL_COA_HYDRATASE"/>
    <property type="match status" value="1"/>
</dbReference>
<dbReference type="InterPro" id="IPR001753">
    <property type="entry name" value="Enoyl-CoA_hydra/iso"/>
</dbReference>
<gene>
    <name evidence="3" type="primary">echA8_2</name>
    <name evidence="3" type="ORF">SALB_08132</name>
</gene>
<dbReference type="InterPro" id="IPR029045">
    <property type="entry name" value="ClpP/crotonase-like_dom_sf"/>
</dbReference>
<accession>A0A059WDZ1</accession>
<dbReference type="Proteomes" id="UP000288351">
    <property type="component" value="Unassembled WGS sequence"/>
</dbReference>
<organism evidence="3 4">
    <name type="scientific">Streptomyces noursei</name>
    <name type="common">Streptomyces albulus</name>
    <dbReference type="NCBI Taxonomy" id="1971"/>
    <lineage>
        <taxon>Bacteria</taxon>
        <taxon>Bacillati</taxon>
        <taxon>Actinomycetota</taxon>
        <taxon>Actinomycetes</taxon>
        <taxon>Kitasatosporales</taxon>
        <taxon>Streptomycetaceae</taxon>
        <taxon>Streptomyces</taxon>
    </lineage>
</organism>
<dbReference type="eggNOG" id="COG1024">
    <property type="taxonomic scope" value="Bacteria"/>
</dbReference>
<dbReference type="AlphaFoldDB" id="A0A059WDZ1"/>
<dbReference type="InterPro" id="IPR018376">
    <property type="entry name" value="Enoyl-CoA_hyd/isom_CS"/>
</dbReference>
<dbReference type="PANTHER" id="PTHR42964">
    <property type="entry name" value="ENOYL-COA HYDRATASE"/>
    <property type="match status" value="1"/>
</dbReference>
<dbReference type="RefSeq" id="WP_016574210.1">
    <property type="nucleotide sequence ID" value="NZ_BHXC01000007.1"/>
</dbReference>
<dbReference type="InterPro" id="IPR051683">
    <property type="entry name" value="Enoyl-CoA_Hydratase/Isomerase"/>
</dbReference>
<evidence type="ECO:0000313" key="4">
    <source>
        <dbReference type="Proteomes" id="UP000288351"/>
    </source>
</evidence>
<evidence type="ECO:0000256" key="2">
    <source>
        <dbReference type="RuleBase" id="RU003707"/>
    </source>
</evidence>
<dbReference type="GO" id="GO:0003824">
    <property type="term" value="F:catalytic activity"/>
    <property type="evidence" value="ECO:0007669"/>
    <property type="project" value="InterPro"/>
</dbReference>
<name>A0A059WDZ1_STRNR</name>
<dbReference type="PANTHER" id="PTHR42964:SF1">
    <property type="entry name" value="POLYKETIDE BIOSYNTHESIS ENOYL-COA HYDRATASE PKSH-RELATED"/>
    <property type="match status" value="1"/>
</dbReference>
<dbReference type="Gene3D" id="3.90.226.10">
    <property type="entry name" value="2-enoyl-CoA Hydratase, Chain A, domain 1"/>
    <property type="match status" value="1"/>
</dbReference>
<comment type="caution">
    <text evidence="3">The sequence shown here is derived from an EMBL/GenBank/DDBJ whole genome shotgun (WGS) entry which is preliminary data.</text>
</comment>
<protein>
    <submittedName>
        <fullName evidence="3">Putative enoyl-CoA hydratase echA8</fullName>
    </submittedName>
</protein>
<dbReference type="STRING" id="68570.DC74_7170"/>
<proteinExistence type="inferred from homology"/>
<evidence type="ECO:0000313" key="3">
    <source>
        <dbReference type="EMBL" id="GCB95328.1"/>
    </source>
</evidence>
<dbReference type="Pfam" id="PF00378">
    <property type="entry name" value="ECH_1"/>
    <property type="match status" value="1"/>
</dbReference>
<reference evidence="3 4" key="1">
    <citation type="journal article" date="2019" name="Microbiol. Resour. Announc.">
        <title>Draft Genome Sequence of the Most Traditional epsilon-Poly-l-Lysine Producer, Streptomyces albulus NBRC14147.</title>
        <authorList>
            <person name="Yamanaka K."/>
            <person name="Hamano Y."/>
        </authorList>
    </citation>
    <scope>NUCLEOTIDE SEQUENCE [LARGE SCALE GENOMIC DNA]</scope>
    <source>
        <strain evidence="3 4">NBRC 14147</strain>
    </source>
</reference>